<feature type="domain" description="GGDEF" evidence="1">
    <location>
        <begin position="190"/>
        <end position="322"/>
    </location>
</feature>
<dbReference type="SMART" id="SM00267">
    <property type="entry name" value="GGDEF"/>
    <property type="match status" value="1"/>
</dbReference>
<dbReference type="SMART" id="SM00065">
    <property type="entry name" value="GAF"/>
    <property type="match status" value="1"/>
</dbReference>
<name>A0ABQ4D1L5_9ACTN</name>
<dbReference type="InterPro" id="IPR000160">
    <property type="entry name" value="GGDEF_dom"/>
</dbReference>
<dbReference type="PROSITE" id="PS50887">
    <property type="entry name" value="GGDEF"/>
    <property type="match status" value="1"/>
</dbReference>
<dbReference type="SUPFAM" id="SSF55073">
    <property type="entry name" value="Nucleotide cyclase"/>
    <property type="match status" value="1"/>
</dbReference>
<dbReference type="Gene3D" id="3.30.450.40">
    <property type="match status" value="1"/>
</dbReference>
<dbReference type="InterPro" id="IPR043128">
    <property type="entry name" value="Rev_trsase/Diguanyl_cyclase"/>
</dbReference>
<gene>
    <name evidence="2" type="ORF">Asi02nite_69440</name>
</gene>
<dbReference type="CDD" id="cd01949">
    <property type="entry name" value="GGDEF"/>
    <property type="match status" value="1"/>
</dbReference>
<dbReference type="PANTHER" id="PTHR46663:SF2">
    <property type="entry name" value="GGDEF DOMAIN-CONTAINING PROTEIN"/>
    <property type="match status" value="1"/>
</dbReference>
<evidence type="ECO:0000313" key="2">
    <source>
        <dbReference type="EMBL" id="GIF77426.1"/>
    </source>
</evidence>
<dbReference type="InterPro" id="IPR003018">
    <property type="entry name" value="GAF"/>
</dbReference>
<dbReference type="Proteomes" id="UP000604117">
    <property type="component" value="Unassembled WGS sequence"/>
</dbReference>
<sequence>MVDHIARVQRAIANGEPLQEIFDTVTEAARDLLDTELASLHLAQVGLLRFVAESMSPADVTRGFHPPHLNRGIGYAAYRLGRLVRTDDYPSESYAMPRLAQIGARSAMSAPVRNAGEIVGSLAVISFVPGHRFSSAQEQMLLMFADQVSVALTDTKVREAAEQALTDPVTGLPSRLVLLDQLEKALARNEEFDVLFVDLDGFKAVNDTKGHAAGDLVLREIADRLGQCVRSTDSVVRFGGDEFAVLIRDVSLEALYRIGRTMLEMIRRPCVVHGEEIKVGASIGAAGRDPAARDAEGLLRRADTAMYRAKRGGGNQMVIFTRGMRIDV</sequence>
<dbReference type="EMBL" id="BONE01000090">
    <property type="protein sequence ID" value="GIF77426.1"/>
    <property type="molecule type" value="Genomic_DNA"/>
</dbReference>
<dbReference type="PANTHER" id="PTHR46663">
    <property type="entry name" value="DIGUANYLATE CYCLASE DGCT-RELATED"/>
    <property type="match status" value="1"/>
</dbReference>
<dbReference type="Pfam" id="PF01590">
    <property type="entry name" value="GAF"/>
    <property type="match status" value="1"/>
</dbReference>
<keyword evidence="3" id="KW-1185">Reference proteome</keyword>
<protein>
    <recommendedName>
        <fullName evidence="1">GGDEF domain-containing protein</fullName>
    </recommendedName>
</protein>
<dbReference type="InterPro" id="IPR029016">
    <property type="entry name" value="GAF-like_dom_sf"/>
</dbReference>
<dbReference type="InterPro" id="IPR052163">
    <property type="entry name" value="DGC-Regulatory_Protein"/>
</dbReference>
<dbReference type="Pfam" id="PF00990">
    <property type="entry name" value="GGDEF"/>
    <property type="match status" value="1"/>
</dbReference>
<evidence type="ECO:0000313" key="3">
    <source>
        <dbReference type="Proteomes" id="UP000604117"/>
    </source>
</evidence>
<proteinExistence type="predicted"/>
<dbReference type="Gene3D" id="3.30.70.270">
    <property type="match status" value="1"/>
</dbReference>
<dbReference type="InterPro" id="IPR029787">
    <property type="entry name" value="Nucleotide_cyclase"/>
</dbReference>
<organism evidence="2 3">
    <name type="scientific">Asanoa siamensis</name>
    <dbReference type="NCBI Taxonomy" id="926357"/>
    <lineage>
        <taxon>Bacteria</taxon>
        <taxon>Bacillati</taxon>
        <taxon>Actinomycetota</taxon>
        <taxon>Actinomycetes</taxon>
        <taxon>Micromonosporales</taxon>
        <taxon>Micromonosporaceae</taxon>
        <taxon>Asanoa</taxon>
    </lineage>
</organism>
<comment type="caution">
    <text evidence="2">The sequence shown here is derived from an EMBL/GenBank/DDBJ whole genome shotgun (WGS) entry which is preliminary data.</text>
</comment>
<evidence type="ECO:0000259" key="1">
    <source>
        <dbReference type="PROSITE" id="PS50887"/>
    </source>
</evidence>
<dbReference type="NCBIfam" id="TIGR00254">
    <property type="entry name" value="GGDEF"/>
    <property type="match status" value="1"/>
</dbReference>
<dbReference type="SUPFAM" id="SSF55781">
    <property type="entry name" value="GAF domain-like"/>
    <property type="match status" value="1"/>
</dbReference>
<reference evidence="2 3" key="1">
    <citation type="submission" date="2021-01" db="EMBL/GenBank/DDBJ databases">
        <title>Whole genome shotgun sequence of Asanoa siamensis NBRC 107932.</title>
        <authorList>
            <person name="Komaki H."/>
            <person name="Tamura T."/>
        </authorList>
    </citation>
    <scope>NUCLEOTIDE SEQUENCE [LARGE SCALE GENOMIC DNA]</scope>
    <source>
        <strain evidence="2 3">NBRC 107932</strain>
    </source>
</reference>
<accession>A0ABQ4D1L5</accession>